<dbReference type="AlphaFoldDB" id="X0TE35"/>
<dbReference type="GO" id="GO:0006402">
    <property type="term" value="P:mRNA catabolic process"/>
    <property type="evidence" value="ECO:0007669"/>
    <property type="project" value="TreeGrafter"/>
</dbReference>
<keyword evidence="1" id="KW-0540">Nuclease</keyword>
<name>X0TE35_9ZZZZ</name>
<feature type="non-terminal residue" evidence="5">
    <location>
        <position position="274"/>
    </location>
</feature>
<dbReference type="GO" id="GO:0004527">
    <property type="term" value="F:exonuclease activity"/>
    <property type="evidence" value="ECO:0007669"/>
    <property type="project" value="UniProtKB-KW"/>
</dbReference>
<dbReference type="EMBL" id="BARS01019518">
    <property type="protein sequence ID" value="GAF91808.1"/>
    <property type="molecule type" value="Genomic_DNA"/>
</dbReference>
<keyword evidence="2" id="KW-0378">Hydrolase</keyword>
<keyword evidence="3" id="KW-0269">Exonuclease</keyword>
<dbReference type="InterPro" id="IPR012340">
    <property type="entry name" value="NA-bd_OB-fold"/>
</dbReference>
<dbReference type="PANTHER" id="PTHR23355:SF9">
    <property type="entry name" value="DIS3-LIKE EXONUCLEASE 2"/>
    <property type="match status" value="1"/>
</dbReference>
<feature type="non-terminal residue" evidence="5">
    <location>
        <position position="1"/>
    </location>
</feature>
<dbReference type="SUPFAM" id="SSF50249">
    <property type="entry name" value="Nucleic acid-binding proteins"/>
    <property type="match status" value="1"/>
</dbReference>
<accession>X0TE35</accession>
<dbReference type="InterPro" id="IPR040476">
    <property type="entry name" value="CSD2"/>
</dbReference>
<evidence type="ECO:0000256" key="1">
    <source>
        <dbReference type="ARBA" id="ARBA00022722"/>
    </source>
</evidence>
<evidence type="ECO:0000313" key="5">
    <source>
        <dbReference type="EMBL" id="GAF91808.1"/>
    </source>
</evidence>
<dbReference type="InterPro" id="IPR050180">
    <property type="entry name" value="RNR_Ribonuclease"/>
</dbReference>
<evidence type="ECO:0000256" key="3">
    <source>
        <dbReference type="ARBA" id="ARBA00022839"/>
    </source>
</evidence>
<proteinExistence type="predicted"/>
<comment type="caution">
    <text evidence="5">The sequence shown here is derived from an EMBL/GenBank/DDBJ whole genome shotgun (WGS) entry which is preliminary data.</text>
</comment>
<dbReference type="GO" id="GO:0003723">
    <property type="term" value="F:RNA binding"/>
    <property type="evidence" value="ECO:0007669"/>
    <property type="project" value="InterPro"/>
</dbReference>
<organism evidence="5">
    <name type="scientific">marine sediment metagenome</name>
    <dbReference type="NCBI Taxonomy" id="412755"/>
    <lineage>
        <taxon>unclassified sequences</taxon>
        <taxon>metagenomes</taxon>
        <taxon>ecological metagenomes</taxon>
    </lineage>
</organism>
<dbReference type="GO" id="GO:0004540">
    <property type="term" value="F:RNA nuclease activity"/>
    <property type="evidence" value="ECO:0007669"/>
    <property type="project" value="InterPro"/>
</dbReference>
<reference evidence="5" key="1">
    <citation type="journal article" date="2014" name="Front. Microbiol.">
        <title>High frequency of phylogenetically diverse reductive dehalogenase-homologous genes in deep subseafloor sedimentary metagenomes.</title>
        <authorList>
            <person name="Kawai M."/>
            <person name="Futagami T."/>
            <person name="Toyoda A."/>
            <person name="Takaki Y."/>
            <person name="Nishi S."/>
            <person name="Hori S."/>
            <person name="Arai W."/>
            <person name="Tsubouchi T."/>
            <person name="Morono Y."/>
            <person name="Uchiyama I."/>
            <person name="Ito T."/>
            <person name="Fujiyama A."/>
            <person name="Inagaki F."/>
            <person name="Takami H."/>
        </authorList>
    </citation>
    <scope>NUCLEOTIDE SEQUENCE</scope>
    <source>
        <strain evidence="5">Expedition CK06-06</strain>
    </source>
</reference>
<gene>
    <name evidence="5" type="ORF">S01H1_31622</name>
</gene>
<sequence>GKRGGQMRFSGEVIDVLERAQNKFVGTLLKHPEAWIVQPDGASFIEPISVDDVGAKGAREKDKVVVEILSYPTEKYLARGVIIEVLGKAGRYESEIQSIIRQYHLPGDFDTDCIEQAREAATQFNPEELNHRDDITDKVIITIDPPDAKDFDDAISLEKNTDGNWVLGVHIADVSHFIAQDSPLDSEAKERGNSVYLPGKTIPMLPEILSNGICSLQPDQKRFVKSAYLTYDQKGKVVSRSFANSIMCSTQRLTYQQADRILKGHTKDEGRIQA</sequence>
<dbReference type="SMART" id="SM00955">
    <property type="entry name" value="RNB"/>
    <property type="match status" value="1"/>
</dbReference>
<feature type="domain" description="RNB" evidence="4">
    <location>
        <begin position="132"/>
        <end position="273"/>
    </location>
</feature>
<dbReference type="Pfam" id="PF17876">
    <property type="entry name" value="CSD2"/>
    <property type="match status" value="1"/>
</dbReference>
<dbReference type="Pfam" id="PF00773">
    <property type="entry name" value="RNB"/>
    <property type="match status" value="1"/>
</dbReference>
<protein>
    <recommendedName>
        <fullName evidence="4">RNB domain-containing protein</fullName>
    </recommendedName>
</protein>
<dbReference type="InterPro" id="IPR001900">
    <property type="entry name" value="RNase_II/R"/>
</dbReference>
<dbReference type="GO" id="GO:0005829">
    <property type="term" value="C:cytosol"/>
    <property type="evidence" value="ECO:0007669"/>
    <property type="project" value="TreeGrafter"/>
</dbReference>
<evidence type="ECO:0000256" key="2">
    <source>
        <dbReference type="ARBA" id="ARBA00022801"/>
    </source>
</evidence>
<evidence type="ECO:0000259" key="4">
    <source>
        <dbReference type="SMART" id="SM00955"/>
    </source>
</evidence>
<dbReference type="PANTHER" id="PTHR23355">
    <property type="entry name" value="RIBONUCLEASE"/>
    <property type="match status" value="1"/>
</dbReference>